<protein>
    <submittedName>
        <fullName evidence="3">Pilus assembly protein</fullName>
    </submittedName>
</protein>
<dbReference type="Pfam" id="PF07811">
    <property type="entry name" value="TadE"/>
    <property type="match status" value="1"/>
</dbReference>
<keyword evidence="1" id="KW-0472">Membrane</keyword>
<keyword evidence="4" id="KW-1185">Reference proteome</keyword>
<keyword evidence="1" id="KW-0812">Transmembrane</keyword>
<keyword evidence="1" id="KW-1133">Transmembrane helix</keyword>
<proteinExistence type="predicted"/>
<dbReference type="EMBL" id="JAJNOC010000007">
    <property type="protein sequence ID" value="MCD2518365.1"/>
    <property type="molecule type" value="Genomic_DNA"/>
</dbReference>
<evidence type="ECO:0000256" key="1">
    <source>
        <dbReference type="SAM" id="Phobius"/>
    </source>
</evidence>
<organism evidence="3 4">
    <name type="scientific">Massilia phyllostachyos</name>
    <dbReference type="NCBI Taxonomy" id="2898585"/>
    <lineage>
        <taxon>Bacteria</taxon>
        <taxon>Pseudomonadati</taxon>
        <taxon>Pseudomonadota</taxon>
        <taxon>Betaproteobacteria</taxon>
        <taxon>Burkholderiales</taxon>
        <taxon>Oxalobacteraceae</taxon>
        <taxon>Telluria group</taxon>
        <taxon>Massilia</taxon>
    </lineage>
</organism>
<sequence>MRAIERFFRIAPSRTKQNGVAAVEFALVAFVFFALFFGIVEMARAMYIINTLQEVTRRAAAFATNADFSNAAIMQGVKEHAIFRNSPGFLVFAQPVADTHIVIDYLWIQRIGGTLTMLPIPANAMPANPAANFANCLANPYSESCIRLVRVRVCETADGDLCEPVGYQALVSLVPFSFGLPPSVTIVTAETLGMPAGVPTCEC</sequence>
<gene>
    <name evidence="3" type="ORF">LQ564_18855</name>
</gene>
<comment type="caution">
    <text evidence="3">The sequence shown here is derived from an EMBL/GenBank/DDBJ whole genome shotgun (WGS) entry which is preliminary data.</text>
</comment>
<evidence type="ECO:0000259" key="2">
    <source>
        <dbReference type="Pfam" id="PF07811"/>
    </source>
</evidence>
<reference evidence="3" key="1">
    <citation type="submission" date="2021-11" db="EMBL/GenBank/DDBJ databases">
        <title>The complete genome of Massilia sp sp. G4R7.</title>
        <authorList>
            <person name="Liu L."/>
            <person name="Yue J."/>
            <person name="Yuan J."/>
            <person name="Yang F."/>
            <person name="Li L."/>
        </authorList>
    </citation>
    <scope>NUCLEOTIDE SEQUENCE</scope>
    <source>
        <strain evidence="3">G4R7</strain>
    </source>
</reference>
<dbReference type="Proteomes" id="UP001179361">
    <property type="component" value="Unassembled WGS sequence"/>
</dbReference>
<evidence type="ECO:0000313" key="4">
    <source>
        <dbReference type="Proteomes" id="UP001179361"/>
    </source>
</evidence>
<feature type="transmembrane region" description="Helical" evidence="1">
    <location>
        <begin position="21"/>
        <end position="40"/>
    </location>
</feature>
<accession>A0ABS8Q9G5</accession>
<dbReference type="InterPro" id="IPR012495">
    <property type="entry name" value="TadE-like_dom"/>
</dbReference>
<evidence type="ECO:0000313" key="3">
    <source>
        <dbReference type="EMBL" id="MCD2518365.1"/>
    </source>
</evidence>
<feature type="domain" description="TadE-like" evidence="2">
    <location>
        <begin position="19"/>
        <end position="60"/>
    </location>
</feature>
<name>A0ABS8Q9G5_9BURK</name>
<dbReference type="RefSeq" id="WP_231059654.1">
    <property type="nucleotide sequence ID" value="NZ_JAJNOC010000007.1"/>
</dbReference>